<name>A0A814QAP6_9BILA</name>
<dbReference type="Proteomes" id="UP000663879">
    <property type="component" value="Unassembled WGS sequence"/>
</dbReference>
<sequence length="176" mass="20186">MEKKFISIFLLNFIGLTSLVAICSINLINSNKLVNLNDKNDDQSIIFMANYKQIKEDLFNGKKLRFIFHYQKMNLYLNNTLIRSPNAVGGFDIDIFEYFGVNVTGNPIEYIASSTNALITHSRYGIINNYGKIRIYEDNRIEVGVVYIDVKTTDIVFQETFNTTLPSEAVFVSKKQ</sequence>
<protein>
    <submittedName>
        <fullName evidence="1">Uncharacterized protein</fullName>
    </submittedName>
</protein>
<reference evidence="1" key="1">
    <citation type="submission" date="2021-02" db="EMBL/GenBank/DDBJ databases">
        <authorList>
            <person name="Nowell W R."/>
        </authorList>
    </citation>
    <scope>NUCLEOTIDE SEQUENCE</scope>
    <source>
        <strain evidence="1">Ploen Becks lab</strain>
    </source>
</reference>
<dbReference type="EMBL" id="CAJNOC010008531">
    <property type="protein sequence ID" value="CAF1116935.1"/>
    <property type="molecule type" value="Genomic_DNA"/>
</dbReference>
<proteinExistence type="predicted"/>
<organism evidence="1 2">
    <name type="scientific">Brachionus calyciflorus</name>
    <dbReference type="NCBI Taxonomy" id="104777"/>
    <lineage>
        <taxon>Eukaryota</taxon>
        <taxon>Metazoa</taxon>
        <taxon>Spiralia</taxon>
        <taxon>Gnathifera</taxon>
        <taxon>Rotifera</taxon>
        <taxon>Eurotatoria</taxon>
        <taxon>Monogononta</taxon>
        <taxon>Pseudotrocha</taxon>
        <taxon>Ploima</taxon>
        <taxon>Brachionidae</taxon>
        <taxon>Brachionus</taxon>
    </lineage>
</organism>
<gene>
    <name evidence="1" type="ORF">OXX778_LOCUS21875</name>
</gene>
<accession>A0A814QAP6</accession>
<evidence type="ECO:0000313" key="2">
    <source>
        <dbReference type="Proteomes" id="UP000663879"/>
    </source>
</evidence>
<comment type="caution">
    <text evidence="1">The sequence shown here is derived from an EMBL/GenBank/DDBJ whole genome shotgun (WGS) entry which is preliminary data.</text>
</comment>
<evidence type="ECO:0000313" key="1">
    <source>
        <dbReference type="EMBL" id="CAF1116935.1"/>
    </source>
</evidence>
<dbReference type="AlphaFoldDB" id="A0A814QAP6"/>
<keyword evidence="2" id="KW-1185">Reference proteome</keyword>